<dbReference type="EMBL" id="HACG01020690">
    <property type="protein sequence ID" value="CEK67555.1"/>
    <property type="molecule type" value="Transcribed_RNA"/>
</dbReference>
<sequence length="148" mass="15607">SLNIEAKKETTEGAAKDSLSLPDSLQEISSLQGNQQSSSSLSSASHNSFGSYRASDNISTAAGKSEAVSKLSPGVSISSMPSVKEPILEILASALGSTITKASTVSPHKSFVKQFPLCEISLGFEQVEEDVTTKRKMVTIQSGPYRPQ</sequence>
<proteinExistence type="predicted"/>
<evidence type="ECO:0000313" key="2">
    <source>
        <dbReference type="EMBL" id="CEK67555.1"/>
    </source>
</evidence>
<dbReference type="AlphaFoldDB" id="A0A0B6ZII6"/>
<feature type="region of interest" description="Disordered" evidence="1">
    <location>
        <begin position="1"/>
        <end position="49"/>
    </location>
</feature>
<gene>
    <name evidence="2" type="primary">ORF63068</name>
</gene>
<feature type="compositionally biased region" description="Basic and acidic residues" evidence="1">
    <location>
        <begin position="1"/>
        <end position="15"/>
    </location>
</feature>
<feature type="compositionally biased region" description="Low complexity" evidence="1">
    <location>
        <begin position="29"/>
        <end position="49"/>
    </location>
</feature>
<accession>A0A0B6ZII6</accession>
<organism evidence="2">
    <name type="scientific">Arion vulgaris</name>
    <dbReference type="NCBI Taxonomy" id="1028688"/>
    <lineage>
        <taxon>Eukaryota</taxon>
        <taxon>Metazoa</taxon>
        <taxon>Spiralia</taxon>
        <taxon>Lophotrochozoa</taxon>
        <taxon>Mollusca</taxon>
        <taxon>Gastropoda</taxon>
        <taxon>Heterobranchia</taxon>
        <taxon>Euthyneura</taxon>
        <taxon>Panpulmonata</taxon>
        <taxon>Eupulmonata</taxon>
        <taxon>Stylommatophora</taxon>
        <taxon>Helicina</taxon>
        <taxon>Arionoidea</taxon>
        <taxon>Arionidae</taxon>
        <taxon>Arion</taxon>
    </lineage>
</organism>
<reference evidence="2" key="1">
    <citation type="submission" date="2014-12" db="EMBL/GenBank/DDBJ databases">
        <title>Insight into the proteome of Arion vulgaris.</title>
        <authorList>
            <person name="Aradska J."/>
            <person name="Bulat T."/>
            <person name="Smidak R."/>
            <person name="Sarate P."/>
            <person name="Gangsoo J."/>
            <person name="Sialana F."/>
            <person name="Bilban M."/>
            <person name="Lubec G."/>
        </authorList>
    </citation>
    <scope>NUCLEOTIDE SEQUENCE</scope>
    <source>
        <tissue evidence="2">Skin</tissue>
    </source>
</reference>
<evidence type="ECO:0000256" key="1">
    <source>
        <dbReference type="SAM" id="MobiDB-lite"/>
    </source>
</evidence>
<protein>
    <submittedName>
        <fullName evidence="2">Uncharacterized protein</fullName>
    </submittedName>
</protein>
<name>A0A0B6ZII6_9EUPU</name>
<feature type="non-terminal residue" evidence="2">
    <location>
        <position position="1"/>
    </location>
</feature>